<feature type="domain" description="OmpA-like" evidence="6">
    <location>
        <begin position="171"/>
        <end position="284"/>
    </location>
</feature>
<proteinExistence type="predicted"/>
<keyword evidence="5" id="KW-0732">Signal</keyword>
<accession>A0ABU3W0G6</accession>
<dbReference type="PANTHER" id="PTHR30329">
    <property type="entry name" value="STATOR ELEMENT OF FLAGELLAR MOTOR COMPLEX"/>
    <property type="match status" value="1"/>
</dbReference>
<evidence type="ECO:0000256" key="1">
    <source>
        <dbReference type="ARBA" id="ARBA00004442"/>
    </source>
</evidence>
<dbReference type="InterPro" id="IPR041544">
    <property type="entry name" value="MotY_N"/>
</dbReference>
<dbReference type="Pfam" id="PF18393">
    <property type="entry name" value="MotY_N"/>
    <property type="match status" value="1"/>
</dbReference>
<keyword evidence="2 3" id="KW-0472">Membrane</keyword>
<feature type="chain" id="PRO_5045764446" evidence="5">
    <location>
        <begin position="25"/>
        <end position="302"/>
    </location>
</feature>
<dbReference type="Gene3D" id="2.60.40.2540">
    <property type="match status" value="1"/>
</dbReference>
<dbReference type="CDD" id="cd07185">
    <property type="entry name" value="OmpA_C-like"/>
    <property type="match status" value="1"/>
</dbReference>
<dbReference type="InterPro" id="IPR050330">
    <property type="entry name" value="Bact_OuterMem_StrucFunc"/>
</dbReference>
<evidence type="ECO:0000256" key="4">
    <source>
        <dbReference type="SAM" id="MobiDB-lite"/>
    </source>
</evidence>
<comment type="caution">
    <text evidence="7">The sequence shown here is derived from an EMBL/GenBank/DDBJ whole genome shotgun (WGS) entry which is preliminary data.</text>
</comment>
<gene>
    <name evidence="7" type="ORF">RYS15_15225</name>
</gene>
<dbReference type="InterPro" id="IPR006665">
    <property type="entry name" value="OmpA-like"/>
</dbReference>
<dbReference type="RefSeq" id="WP_316974496.1">
    <property type="nucleotide sequence ID" value="NZ_JAWIIJ010000010.1"/>
</dbReference>
<dbReference type="PRINTS" id="PR01023">
    <property type="entry name" value="NAFLGMOTY"/>
</dbReference>
<keyword evidence="8" id="KW-1185">Reference proteome</keyword>
<evidence type="ECO:0000256" key="3">
    <source>
        <dbReference type="PROSITE-ProRule" id="PRU00473"/>
    </source>
</evidence>
<evidence type="ECO:0000256" key="5">
    <source>
        <dbReference type="SAM" id="SignalP"/>
    </source>
</evidence>
<organism evidence="7 8">
    <name type="scientific">Marinobacter xestospongiae</name>
    <dbReference type="NCBI Taxonomy" id="994319"/>
    <lineage>
        <taxon>Bacteria</taxon>
        <taxon>Pseudomonadati</taxon>
        <taxon>Pseudomonadota</taxon>
        <taxon>Gammaproteobacteria</taxon>
        <taxon>Pseudomonadales</taxon>
        <taxon>Marinobacteraceae</taxon>
        <taxon>Marinobacter</taxon>
    </lineage>
</organism>
<dbReference type="SUPFAM" id="SSF103088">
    <property type="entry name" value="OmpA-like"/>
    <property type="match status" value="1"/>
</dbReference>
<evidence type="ECO:0000313" key="7">
    <source>
        <dbReference type="EMBL" id="MDV2080035.1"/>
    </source>
</evidence>
<dbReference type="Proteomes" id="UP001269819">
    <property type="component" value="Unassembled WGS sequence"/>
</dbReference>
<sequence length="302" mass="33232">MLRISTITAAIALTALGASGSVSAGSFGAGIENSQWYLSESVFDCTLSHDVPGYGKAIFQHRAGESLRFYLEPQLPMMKPGLASVSVEAPSWRPGARPMPVARVKVEESERPLSLGPRHTMQLVQGLLRGMAPTVTREAWYGPDPVRVRVSNINFANQYDGYRRCAGGLLPVNYDQIKRSRIPFAVDSARLSQADRTLLDNIATYIQADPTVERIFVDGHTDRTGRRIHNRALSEERAEVVVEYLKARGVPADMITSRAHGDRFPAGSRLSENRRTTIRLQRQGDRPELQQANGYGGSPSNG</sequence>
<dbReference type="InterPro" id="IPR006664">
    <property type="entry name" value="OMP_bac"/>
</dbReference>
<protein>
    <submittedName>
        <fullName evidence="7">OmpA family protein</fullName>
    </submittedName>
</protein>
<comment type="subcellular location">
    <subcellularLocation>
        <location evidence="1">Cell outer membrane</location>
    </subcellularLocation>
</comment>
<evidence type="ECO:0000259" key="6">
    <source>
        <dbReference type="PROSITE" id="PS51123"/>
    </source>
</evidence>
<evidence type="ECO:0000256" key="2">
    <source>
        <dbReference type="ARBA" id="ARBA00023136"/>
    </source>
</evidence>
<feature type="signal peptide" evidence="5">
    <location>
        <begin position="1"/>
        <end position="24"/>
    </location>
</feature>
<dbReference type="EMBL" id="JAWIIJ010000010">
    <property type="protein sequence ID" value="MDV2080035.1"/>
    <property type="molecule type" value="Genomic_DNA"/>
</dbReference>
<dbReference type="Pfam" id="PF00691">
    <property type="entry name" value="OmpA"/>
    <property type="match status" value="1"/>
</dbReference>
<evidence type="ECO:0000313" key="8">
    <source>
        <dbReference type="Proteomes" id="UP001269819"/>
    </source>
</evidence>
<reference evidence="7 8" key="1">
    <citation type="submission" date="2023-10" db="EMBL/GenBank/DDBJ databases">
        <title>Characteristics and mechanism of a salt-tolerant marine origin heterotrophic nitrifying- aerobic denitrifying bacteria Marinobacter xestospongiae HN1.</title>
        <authorList>
            <person name="Qi R."/>
        </authorList>
    </citation>
    <scope>NUCLEOTIDE SEQUENCE [LARGE SCALE GENOMIC DNA]</scope>
    <source>
        <strain evidence="7 8">HN1</strain>
    </source>
</reference>
<dbReference type="PANTHER" id="PTHR30329:SF17">
    <property type="entry name" value="LIPOPROTEIN YFIB-RELATED"/>
    <property type="match status" value="1"/>
</dbReference>
<dbReference type="InterPro" id="IPR036737">
    <property type="entry name" value="OmpA-like_sf"/>
</dbReference>
<dbReference type="PRINTS" id="PR01021">
    <property type="entry name" value="OMPADOMAIN"/>
</dbReference>
<dbReference type="PROSITE" id="PS51123">
    <property type="entry name" value="OMPA_2"/>
    <property type="match status" value="1"/>
</dbReference>
<feature type="region of interest" description="Disordered" evidence="4">
    <location>
        <begin position="256"/>
        <end position="302"/>
    </location>
</feature>
<name>A0ABU3W0G6_9GAMM</name>
<dbReference type="Gene3D" id="3.30.1330.60">
    <property type="entry name" value="OmpA-like domain"/>
    <property type="match status" value="1"/>
</dbReference>